<name>A0ABR1IMP2_9AGAR</name>
<comment type="caution">
    <text evidence="1">The sequence shown here is derived from an EMBL/GenBank/DDBJ whole genome shotgun (WGS) entry which is preliminary data.</text>
</comment>
<evidence type="ECO:0000313" key="1">
    <source>
        <dbReference type="EMBL" id="KAK7433976.1"/>
    </source>
</evidence>
<accession>A0ABR1IMP2</accession>
<dbReference type="EMBL" id="JBANRG010000134">
    <property type="protein sequence ID" value="KAK7433976.1"/>
    <property type="molecule type" value="Genomic_DNA"/>
</dbReference>
<keyword evidence="2" id="KW-1185">Reference proteome</keyword>
<protein>
    <recommendedName>
        <fullName evidence="3">Fungal-type protein kinase domain-containing protein</fullName>
    </recommendedName>
</protein>
<organism evidence="1 2">
    <name type="scientific">Marasmiellus scandens</name>
    <dbReference type="NCBI Taxonomy" id="2682957"/>
    <lineage>
        <taxon>Eukaryota</taxon>
        <taxon>Fungi</taxon>
        <taxon>Dikarya</taxon>
        <taxon>Basidiomycota</taxon>
        <taxon>Agaricomycotina</taxon>
        <taxon>Agaricomycetes</taxon>
        <taxon>Agaricomycetidae</taxon>
        <taxon>Agaricales</taxon>
        <taxon>Marasmiineae</taxon>
        <taxon>Omphalotaceae</taxon>
        <taxon>Marasmiellus</taxon>
    </lineage>
</organism>
<sequence length="430" mass="49287">MAGSVLTNNSTPEWRHILESLQYDQNTPASLKSTLTTQSVGSLTLFRLHNPIPAEAEGMAQLQHQKILDDVLSGRYQILNTTRRPLDIQLNCAVWQYCIVRESSGIDTVTMKSTPSTLRRVLEDIYTVRIDSQEDRDKSIVVDRIATRLEIPPNIPTGPVEKLRKTLKRKRWISDKVKDSFAFKLAKEVVSAQDWESMYDESPIPPIEPDLFPETPAMPPCSSDELDALYHVHTYHQQIHNFHDQAISKSPSLLTTHFCELFTSPPFALEASDRWKWAYHQEELNGVKVIYAVRGKPDETRSLSPKSDFSLTLKNGTFSLLIAEVDSNLDADQDKWQMLVQSVILARISHWSRSDCQVICSVFVSRAFNAQFFYTHFDEQTAYIQSERYNLGKVDNALELFRLFYNLRDHSLTLEGLDSVKRHQIRNRGG</sequence>
<evidence type="ECO:0008006" key="3">
    <source>
        <dbReference type="Google" id="ProtNLM"/>
    </source>
</evidence>
<evidence type="ECO:0000313" key="2">
    <source>
        <dbReference type="Proteomes" id="UP001498398"/>
    </source>
</evidence>
<gene>
    <name evidence="1" type="ORF">VKT23_020439</name>
</gene>
<dbReference type="Proteomes" id="UP001498398">
    <property type="component" value="Unassembled WGS sequence"/>
</dbReference>
<reference evidence="1 2" key="1">
    <citation type="submission" date="2024-01" db="EMBL/GenBank/DDBJ databases">
        <title>A draft genome for the cacao thread blight pathogen Marasmiellus scandens.</title>
        <authorList>
            <person name="Baruah I.K."/>
            <person name="Leung J."/>
            <person name="Bukari Y."/>
            <person name="Amoako-Attah I."/>
            <person name="Meinhardt L.W."/>
            <person name="Bailey B.A."/>
            <person name="Cohen S.P."/>
        </authorList>
    </citation>
    <scope>NUCLEOTIDE SEQUENCE [LARGE SCALE GENOMIC DNA]</scope>
    <source>
        <strain evidence="1 2">GH-19</strain>
    </source>
</reference>
<proteinExistence type="predicted"/>